<proteinExistence type="predicted"/>
<dbReference type="AlphaFoldDB" id="Q5JQ00"/>
<keyword evidence="1" id="KW-0802">TPR repeat</keyword>
<keyword evidence="3" id="KW-1133">Transmembrane helix</keyword>
<dbReference type="InterPro" id="IPR019734">
    <property type="entry name" value="TPR_rpt"/>
</dbReference>
<reference evidence="4" key="1">
    <citation type="journal article" date="2002" name="Nature">
        <title>Sequence and analysis of rice chromosome 4.</title>
        <authorList>
            <person name="Feng Q."/>
            <person name="Zhang Y."/>
            <person name="Hao P."/>
            <person name="Wang S."/>
            <person name="Fu G."/>
            <person name="Huang Y."/>
            <person name="Li Y."/>
            <person name="Zhu J."/>
            <person name="Liu Y."/>
            <person name="Hu X."/>
            <person name="Jia P."/>
            <person name="Zhang Y."/>
            <person name="Zhao Q."/>
            <person name="Ying K."/>
            <person name="Yu S."/>
            <person name="Tang Y."/>
            <person name="Weng Q."/>
            <person name="Zhang L."/>
            <person name="Lu Y."/>
            <person name="Mu J."/>
            <person name="Lu Y."/>
            <person name="Zhang L.S."/>
            <person name="Yu Z."/>
            <person name="Fan D."/>
            <person name="Liu X."/>
            <person name="Lu T."/>
            <person name="Li C."/>
            <person name="Wu Y."/>
            <person name="Sun T."/>
            <person name="Lei H."/>
            <person name="Li T."/>
            <person name="Hu H."/>
            <person name="Guan J."/>
            <person name="Wu M."/>
            <person name="Zhang R."/>
            <person name="Zhou B."/>
            <person name="Chen Z."/>
            <person name="Chen L."/>
            <person name="Jin Z."/>
            <person name="Wang R."/>
            <person name="Yin H."/>
            <person name="Cai Z."/>
            <person name="Ren S."/>
            <person name="Lv G."/>
            <person name="Gu W."/>
            <person name="Zhu G."/>
            <person name="Tu Y."/>
            <person name="Jia J."/>
            <person name="Zhang Y."/>
            <person name="Chen J."/>
            <person name="Kang H."/>
            <person name="Chen X."/>
            <person name="Shao C."/>
            <person name="Sun Y."/>
            <person name="Hu Q."/>
            <person name="Zhang X."/>
            <person name="Zhang W."/>
            <person name="Wang L."/>
            <person name="Ding C."/>
            <person name="Sheng H."/>
            <person name="Gu J."/>
            <person name="Chen S."/>
            <person name="Ni L."/>
            <person name="Zhu F."/>
            <person name="Chen W."/>
            <person name="Lan L."/>
            <person name="Lai Y."/>
            <person name="Cheng Z."/>
            <person name="Gu M."/>
            <person name="Jiang J."/>
            <person name="Li J."/>
            <person name="Hong G."/>
            <person name="Xue Y."/>
            <person name="Han B."/>
        </authorList>
    </citation>
    <scope>NUCLEOTIDE SEQUENCE</scope>
</reference>
<dbReference type="Gene3D" id="1.25.40.10">
    <property type="entry name" value="Tetratricopeptide repeat domain"/>
    <property type="match status" value="1"/>
</dbReference>
<dbReference type="InterPro" id="IPR043502">
    <property type="entry name" value="DNA/RNA_pol_sf"/>
</dbReference>
<feature type="compositionally biased region" description="Low complexity" evidence="2">
    <location>
        <begin position="46"/>
        <end position="58"/>
    </location>
</feature>
<dbReference type="SUPFAM" id="SSF53098">
    <property type="entry name" value="Ribonuclease H-like"/>
    <property type="match status" value="1"/>
</dbReference>
<dbReference type="EMBL" id="AL731585">
    <property type="protein sequence ID" value="CAE05104.1"/>
    <property type="molecule type" value="Genomic_DNA"/>
</dbReference>
<dbReference type="PANTHER" id="PTHR47689:SF2">
    <property type="entry name" value="TETRATRICOPEPTIDE REPEAT (TPR)-LIKE SUPERFAMILY PROTEIN"/>
    <property type="match status" value="1"/>
</dbReference>
<evidence type="ECO:0000313" key="4">
    <source>
        <dbReference type="EMBL" id="CAE05104.1"/>
    </source>
</evidence>
<dbReference type="SUPFAM" id="SSF48452">
    <property type="entry name" value="TPR-like"/>
    <property type="match status" value="1"/>
</dbReference>
<keyword evidence="3" id="KW-0812">Transmembrane</keyword>
<accession>Q5JQ00</accession>
<evidence type="ECO:0000256" key="1">
    <source>
        <dbReference type="PROSITE-ProRule" id="PRU00339"/>
    </source>
</evidence>
<dbReference type="Gene3D" id="3.10.10.10">
    <property type="entry name" value="HIV Type 1 Reverse Transcriptase, subunit A, domain 1"/>
    <property type="match status" value="1"/>
</dbReference>
<dbReference type="InterPro" id="IPR011990">
    <property type="entry name" value="TPR-like_helical_dom_sf"/>
</dbReference>
<keyword evidence="3" id="KW-0472">Membrane</keyword>
<protein>
    <submittedName>
        <fullName evidence="4">OSJNBa0009K15.24 protein</fullName>
    </submittedName>
</protein>
<evidence type="ECO:0000256" key="2">
    <source>
        <dbReference type="SAM" id="MobiDB-lite"/>
    </source>
</evidence>
<dbReference type="SMART" id="SM00028">
    <property type="entry name" value="TPR"/>
    <property type="match status" value="3"/>
</dbReference>
<dbReference type="PROSITE" id="PS50005">
    <property type="entry name" value="TPR"/>
    <property type="match status" value="1"/>
</dbReference>
<dbReference type="GO" id="GO:0003676">
    <property type="term" value="F:nucleic acid binding"/>
    <property type="evidence" value="ECO:0007669"/>
    <property type="project" value="InterPro"/>
</dbReference>
<dbReference type="Gene3D" id="3.30.420.10">
    <property type="entry name" value="Ribonuclease H-like superfamily/Ribonuclease H"/>
    <property type="match status" value="1"/>
</dbReference>
<sequence>MALYRRLLHLRRLQPPAEHASSVASATPRSSRCSRRRAPSPPSPQSPASSRRSSSSPPDDSAGLGATRNEQTEENATGLQRIEDGSVVSNEHTVKWRIFTDNARDFLLKAKLGSALPSLTGNLCVYYWMGRTRITCIHVPDLHSAFLLGGEPYQAYNMDLLSAERKKNFTFFLSGWEDSGSLIGISLCPVAWLSSHMIASRVLSLKEVYLQTMALARNLDEAEKFFQAALHEAKEGFGLRDPHVASALNNLAEFYRLKKEYEKAELLYLEAIEILEESFGSDDIRCFCGTWTQELAATLVGTALHSLGICYHLQRKFALAQTCYERALKVLLNMYLPEFHIEGRVMGIGHPEYASTMYLLGKVLSQQGKDAEALIEESIRILEESGLGESPICIQRMRYLSTGISPKLLGASGVAGDRSMRRLRVFRSMPWVTNKSGISRLSWLKKFAIGLHFFMLLRWNLSGTTQHEKVQVLQTWRQTGSVVEYKNQFDSLVYQVRVFDPSVGGMMLVSHFILGLEDEIRAAVVVQLPDTILGLEDEIRAAVVVQLPDTIQQAAAVALMQESVLLELGTYKVKKLSYKPSGVKGETSHSSDETLAIKPERAELWKAKQLRDYRWASGLCFKCGDKYSPDHQCAVTGQIKAMQITEILPVCLLIGLMIMPLPCFLMLLLSIASLIDTPLQKDEREHQVKEMIDSGLITPSMSPFASPVLLVKKKDGTWRFCVDYRKLNLITVKIDKWRCYLQRCPFTIRIDHKSSCHLNDQVLGTELQQKAMTKLMGLQYNFQYKKGVENIVADALSRMHVHSSISALTVVQPIWLQEAVNSYAVDSQAQHLLMELAIKSHNAQVPLPIPKEAWVDISKDFIEGLLKSDGYTVILVVVDRFTKFAHLIPLRHPFTASQVASAVDKAVFKTHGIPHSIVSIMIRSLPAGFGVICSKCGTLN</sequence>
<dbReference type="SUPFAM" id="SSF56672">
    <property type="entry name" value="DNA/RNA polymerases"/>
    <property type="match status" value="1"/>
</dbReference>
<dbReference type="InterPro" id="IPR036397">
    <property type="entry name" value="RNaseH_sf"/>
</dbReference>
<dbReference type="InterPro" id="IPR012337">
    <property type="entry name" value="RNaseH-like_sf"/>
</dbReference>
<organism evidence="4">
    <name type="scientific">Oryza sativa subsp. japonica</name>
    <name type="common">Rice</name>
    <dbReference type="NCBI Taxonomy" id="39947"/>
    <lineage>
        <taxon>Eukaryota</taxon>
        <taxon>Viridiplantae</taxon>
        <taxon>Streptophyta</taxon>
        <taxon>Embryophyta</taxon>
        <taxon>Tracheophyta</taxon>
        <taxon>Spermatophyta</taxon>
        <taxon>Magnoliopsida</taxon>
        <taxon>Liliopsida</taxon>
        <taxon>Poales</taxon>
        <taxon>Poaceae</taxon>
        <taxon>BOP clade</taxon>
        <taxon>Oryzoideae</taxon>
        <taxon>Oryzeae</taxon>
        <taxon>Oryzinae</taxon>
        <taxon>Oryza</taxon>
        <taxon>Oryza sativa</taxon>
    </lineage>
</organism>
<feature type="region of interest" description="Disordered" evidence="2">
    <location>
        <begin position="11"/>
        <end position="84"/>
    </location>
</feature>
<gene>
    <name evidence="4" type="ORF">OSJNBa0009K15.24</name>
</gene>
<dbReference type="Pfam" id="PF13424">
    <property type="entry name" value="TPR_12"/>
    <property type="match status" value="1"/>
</dbReference>
<dbReference type="PANTHER" id="PTHR47689">
    <property type="entry name" value="TETRATRICOPEPTIDE REPEAT (TPR)-LIKE SUPERFAMILY PROTEIN"/>
    <property type="match status" value="1"/>
</dbReference>
<feature type="repeat" description="TPR" evidence="1">
    <location>
        <begin position="245"/>
        <end position="278"/>
    </location>
</feature>
<evidence type="ECO:0000256" key="3">
    <source>
        <dbReference type="SAM" id="Phobius"/>
    </source>
</evidence>
<feature type="transmembrane region" description="Helical" evidence="3">
    <location>
        <begin position="647"/>
        <end position="675"/>
    </location>
</feature>
<name>Q5JQ00_ORYSJ</name>